<accession>A0ABW1K6I3</accession>
<evidence type="ECO:0000313" key="2">
    <source>
        <dbReference type="Proteomes" id="UP001596203"/>
    </source>
</evidence>
<dbReference type="Pfam" id="PF10706">
    <property type="entry name" value="Aminoglyc_resit"/>
    <property type="match status" value="1"/>
</dbReference>
<organism evidence="1 2">
    <name type="scientific">Plantactinospora solaniradicis</name>
    <dbReference type="NCBI Taxonomy" id="1723736"/>
    <lineage>
        <taxon>Bacteria</taxon>
        <taxon>Bacillati</taxon>
        <taxon>Actinomycetota</taxon>
        <taxon>Actinomycetes</taxon>
        <taxon>Micromonosporales</taxon>
        <taxon>Micromonosporaceae</taxon>
        <taxon>Plantactinospora</taxon>
    </lineage>
</organism>
<dbReference type="Proteomes" id="UP001596203">
    <property type="component" value="Unassembled WGS sequence"/>
</dbReference>
<gene>
    <name evidence="1" type="ORF">ACFP2T_11340</name>
</gene>
<dbReference type="Gene3D" id="3.30.460.40">
    <property type="match status" value="1"/>
</dbReference>
<dbReference type="SUPFAM" id="SSF81301">
    <property type="entry name" value="Nucleotidyltransferase"/>
    <property type="match status" value="1"/>
</dbReference>
<dbReference type="InterPro" id="IPR019646">
    <property type="entry name" value="Aminoglyc_AdlTrfase"/>
</dbReference>
<dbReference type="EMBL" id="JBHSPR010000008">
    <property type="protein sequence ID" value="MFC6016797.1"/>
    <property type="molecule type" value="Genomic_DNA"/>
</dbReference>
<proteinExistence type="predicted"/>
<dbReference type="RefSeq" id="WP_377420513.1">
    <property type="nucleotide sequence ID" value="NZ_JBHSPR010000008.1"/>
</dbReference>
<keyword evidence="2" id="KW-1185">Reference proteome</keyword>
<sequence>MIPDIDAWDAWSPQVVAERLAGLDVPWCVAAGWAVELFLGVPSRPHADLEIAVPADRFDSVAERFADCDFHVAHDGRLLPLSPEAMRTGHQTWACERASGKWRLDVFREPHDGEVWICRRDVRIRRPYAEIIRRDPDGIPYLAPEVVLLFKAKAVREKDQADFAAVLPLLDEAARRWLDGALALVDPTHRWREQLSTGP</sequence>
<dbReference type="InterPro" id="IPR043519">
    <property type="entry name" value="NT_sf"/>
</dbReference>
<comment type="caution">
    <text evidence="1">The sequence shown here is derived from an EMBL/GenBank/DDBJ whole genome shotgun (WGS) entry which is preliminary data.</text>
</comment>
<evidence type="ECO:0000313" key="1">
    <source>
        <dbReference type="EMBL" id="MFC6016797.1"/>
    </source>
</evidence>
<protein>
    <submittedName>
        <fullName evidence="1">Nucleotidyltransferase domain-containing protein</fullName>
    </submittedName>
</protein>
<reference evidence="2" key="1">
    <citation type="journal article" date="2019" name="Int. J. Syst. Evol. Microbiol.">
        <title>The Global Catalogue of Microorganisms (GCM) 10K type strain sequencing project: providing services to taxonomists for standard genome sequencing and annotation.</title>
        <authorList>
            <consortium name="The Broad Institute Genomics Platform"/>
            <consortium name="The Broad Institute Genome Sequencing Center for Infectious Disease"/>
            <person name="Wu L."/>
            <person name="Ma J."/>
        </authorList>
    </citation>
    <scope>NUCLEOTIDE SEQUENCE [LARGE SCALE GENOMIC DNA]</scope>
    <source>
        <strain evidence="2">ZS-35-S2</strain>
    </source>
</reference>
<name>A0ABW1K6I3_9ACTN</name>